<dbReference type="EMBL" id="CAWVOH010000003">
    <property type="protein sequence ID" value="CAK8054739.1"/>
    <property type="molecule type" value="Genomic_DNA"/>
</dbReference>
<dbReference type="RefSeq" id="WP_349642287.1">
    <property type="nucleotide sequence ID" value="NZ_CAWVOH010000003.1"/>
</dbReference>
<feature type="transmembrane region" description="Helical" evidence="1">
    <location>
        <begin position="62"/>
        <end position="91"/>
    </location>
</feature>
<sequence length="161" mass="17929">MFKAYGNFWKQYFDFKGRTSRKGYWWVVLANALISLFFYVCLLMAMGQMLASNVDATPGGKFPGMIICMLSILGLIGLYHLAIIIPSLAISVRRYRDAGLNPWWVWLLPLSGLAIVAAAMTQTFSTQLGSLLLAFYIVSVVMSLANLVICALPSDYIVKNK</sequence>
<comment type="caution">
    <text evidence="2">The sequence shown here is derived from an EMBL/GenBank/DDBJ whole genome shotgun (WGS) entry which is preliminary data.</text>
</comment>
<keyword evidence="3" id="KW-1185">Reference proteome</keyword>
<organism evidence="2 3">
    <name type="scientific">Eupransor demetentiae</name>
    <dbReference type="NCBI Taxonomy" id="3109584"/>
    <lineage>
        <taxon>Bacteria</taxon>
        <taxon>Bacillati</taxon>
        <taxon>Bacillota</taxon>
        <taxon>Bacilli</taxon>
        <taxon>Lactobacillales</taxon>
        <taxon>Lactobacillaceae</taxon>
        <taxon>Eupransor</taxon>
    </lineage>
</organism>
<proteinExistence type="predicted"/>
<dbReference type="PANTHER" id="PTHR34980:SF2">
    <property type="entry name" value="INNER MEMBRANE PROTEIN YHAH-RELATED"/>
    <property type="match status" value="1"/>
</dbReference>
<gene>
    <name evidence="2" type="ORF">R54876_GBNLAHCA_01314</name>
</gene>
<evidence type="ECO:0000313" key="2">
    <source>
        <dbReference type="EMBL" id="CAK8054739.1"/>
    </source>
</evidence>
<protein>
    <submittedName>
        <fullName evidence="2">DUF805 family (YhaH)</fullName>
    </submittedName>
</protein>
<feature type="transmembrane region" description="Helical" evidence="1">
    <location>
        <begin position="24"/>
        <end position="50"/>
    </location>
</feature>
<dbReference type="PANTHER" id="PTHR34980">
    <property type="entry name" value="INNER MEMBRANE PROTEIN-RELATED-RELATED"/>
    <property type="match status" value="1"/>
</dbReference>
<keyword evidence="1" id="KW-1133">Transmembrane helix</keyword>
<dbReference type="Pfam" id="PF05656">
    <property type="entry name" value="DUF805"/>
    <property type="match status" value="1"/>
</dbReference>
<dbReference type="Proteomes" id="UP001314241">
    <property type="component" value="Unassembled WGS sequence"/>
</dbReference>
<dbReference type="InterPro" id="IPR008523">
    <property type="entry name" value="DUF805"/>
</dbReference>
<keyword evidence="1" id="KW-0812">Transmembrane</keyword>
<evidence type="ECO:0000256" key="1">
    <source>
        <dbReference type="SAM" id="Phobius"/>
    </source>
</evidence>
<accession>A0ABM9N693</accession>
<name>A0ABM9N693_9LACO</name>
<reference evidence="2 3" key="1">
    <citation type="submission" date="2024-01" db="EMBL/GenBank/DDBJ databases">
        <authorList>
            <person name="Botero Cardona J."/>
        </authorList>
    </citation>
    <scope>NUCLEOTIDE SEQUENCE [LARGE SCALE GENOMIC DNA]</scope>
    <source>
        <strain evidence="2 3">LMG 33000</strain>
    </source>
</reference>
<feature type="transmembrane region" description="Helical" evidence="1">
    <location>
        <begin position="131"/>
        <end position="152"/>
    </location>
</feature>
<keyword evidence="1" id="KW-0472">Membrane</keyword>
<feature type="transmembrane region" description="Helical" evidence="1">
    <location>
        <begin position="103"/>
        <end position="125"/>
    </location>
</feature>
<evidence type="ECO:0000313" key="3">
    <source>
        <dbReference type="Proteomes" id="UP001314241"/>
    </source>
</evidence>